<accession>A0A8J4DV47</accession>
<gene>
    <name evidence="1" type="ORF">Val02_76590</name>
</gene>
<dbReference type="Proteomes" id="UP000619260">
    <property type="component" value="Unassembled WGS sequence"/>
</dbReference>
<organism evidence="1 2">
    <name type="scientific">Virgisporangium aliadipatigenens</name>
    <dbReference type="NCBI Taxonomy" id="741659"/>
    <lineage>
        <taxon>Bacteria</taxon>
        <taxon>Bacillati</taxon>
        <taxon>Actinomycetota</taxon>
        <taxon>Actinomycetes</taxon>
        <taxon>Micromonosporales</taxon>
        <taxon>Micromonosporaceae</taxon>
        <taxon>Virgisporangium</taxon>
    </lineage>
</organism>
<dbReference type="EMBL" id="BOPF01000039">
    <property type="protein sequence ID" value="GIJ50773.1"/>
    <property type="molecule type" value="Genomic_DNA"/>
</dbReference>
<comment type="caution">
    <text evidence="1">The sequence shown here is derived from an EMBL/GenBank/DDBJ whole genome shotgun (WGS) entry which is preliminary data.</text>
</comment>
<sequence>MTTTKRPPISEAGAAEVLAHAMRDVTTVYDKRDAVLAWRMNPRAILILASWVEDARRAERRRVLADVDREIAVADADIAQLPQGDDGWAIAYRSGMRRARLAVTQGPYLLD</sequence>
<keyword evidence="2" id="KW-1185">Reference proteome</keyword>
<proteinExistence type="predicted"/>
<protein>
    <submittedName>
        <fullName evidence="1">Uncharacterized protein</fullName>
    </submittedName>
</protein>
<reference evidence="1" key="1">
    <citation type="submission" date="2021-01" db="EMBL/GenBank/DDBJ databases">
        <title>Whole genome shotgun sequence of Virgisporangium aliadipatigenens NBRC 105644.</title>
        <authorList>
            <person name="Komaki H."/>
            <person name="Tamura T."/>
        </authorList>
    </citation>
    <scope>NUCLEOTIDE SEQUENCE</scope>
    <source>
        <strain evidence="1">NBRC 105644</strain>
    </source>
</reference>
<name>A0A8J4DV47_9ACTN</name>
<dbReference type="RefSeq" id="WP_203904198.1">
    <property type="nucleotide sequence ID" value="NZ_BOPF01000039.1"/>
</dbReference>
<dbReference type="AlphaFoldDB" id="A0A8J4DV47"/>
<evidence type="ECO:0000313" key="1">
    <source>
        <dbReference type="EMBL" id="GIJ50773.1"/>
    </source>
</evidence>
<evidence type="ECO:0000313" key="2">
    <source>
        <dbReference type="Proteomes" id="UP000619260"/>
    </source>
</evidence>